<dbReference type="Gene3D" id="2.10.50.10">
    <property type="entry name" value="Tumor Necrosis Factor Receptor, subunit A, domain 2"/>
    <property type="match status" value="5"/>
</dbReference>
<feature type="domain" description="EGF-like" evidence="3">
    <location>
        <begin position="1237"/>
        <end position="1296"/>
    </location>
</feature>
<dbReference type="SMART" id="SM01411">
    <property type="entry name" value="Ephrin_rec_like"/>
    <property type="match status" value="10"/>
</dbReference>
<gene>
    <name evidence="4" type="ORF">MACK_000853</name>
</gene>
<sequence>MANRVVKNRELRFNVKRWIRNEKKIFLAKKNELEEGRVNNYSKTQIWANRLCHMNSNTVKHSARFKLDHNNILFYCVEDFNLDRSSQADECLSNCGKIVSCKGATKTVDSKKQYSFHLLRDQIKLNCKESQLQESLQASCKIGQIPRVESHSNVRCYSVEKMNYGLNGKCLDDCRNIVDCLGAPDPSDPGEEVNSESIDWDALTNGCPCSEDFDTHTFGYQGCQNSSRSNKKCLNWSESMASSFYLYDKRLVFPSNYCRQIDKTQEIYCLTAINKVSRCLPKDIPEIKVQSGIMFDIWITPYIPKYKLRIIFIDHSSMCGDQYSILDQNIVQSYELEIFNMLKGNGTVNEEDDLFEYSDPPIYEPSYVFKGYTALDGISSETKICACMYSKYYDSVNGIENPCTNKKHFKITVGMLTIQSKIVLDKDLNFNGIVSLVNESDSVVCRKNDQLKFETCSKSIDTLLHKERANRTQKTYMPEIDRRLKSKYTHQMIARKDILPSHNVNFHIEKAGSYSFVDQNINDPSNPLIRYRVSLQGFYSNKNFTLIFDKNKGHSYREQSLFFESWKVNTPPLAVVISKFTSPQEVCESPFAYSVNIFPVAGSVIDKSLTSWRASDFEITKRLAKLKEKPERFQVCVFTDDSKLHKLGSGIFVDFINHELNELLEGPELKVPNDVFNYKIYYEWDLITFLIGINEDENFKMFHSLHKNFTPKKDYTNFTKFTNSFKFMDNLDPDAILKKSMNHKNDYPAILSFWSYPDENVVKMFLFRPNRVSPTYICSIEVNSPIAFAVYITMNKLVGIVLNEEEFGISMYEIEMDRTSEEKNKFNLKLMKTSCDYLGEFCTKLSSPVDMKLISYYDDCVNRHLILVTDIGLNCIILYDSTLTEVAKLCRQDGHKTIFEPTQISCTDSRFDVGQCINTFDEFGFESDDERGRVNCFITQQHEGTILWVQVDVFAKSLTLLDTYESGNIPENKPDKERDETKIEHYTLIRPIAVETVLYANTVLIYVIESENPAMVLLIIDLNSETKKMTYYGKTELKMISYGNFVHISKLLMSVQNDERLNDQDYIMLFRLGVRKKYDKEMETLNIINVMDTISINNFEYTVPEWIVVGDEIKVTPKFDSGNKQNLIRYELDIMNLEPESDSKSKDQKDLDYVNRTFDWTGNSTHKNIIKINEKTGEITIKLNYIHGFELSLRITAFGFIESKSIILSFNVVCKDGHYYSQNENDQSPNVSNGCKICERGEYNSVQMIKDDFSKWNKCTKCPDKETTISPGATSSTQCLCAPGYEPSSDPGITCSPCEPGKWKSSVGFQPCIGNGCYKNSFSNKTASVSEEDRDCSCHEGYYYVDHAGGIKECIPCESGYFCPGGIKGRKIKCPSNTTAVVNVLANGPADALPKSLSQCVCKKGYEGVNLIKLLNQRSPEYRLKKRIEKEIKLMNLQDQNVTITKMICIPCGHQSYKDVEGNSKCKKCPDNTFSESMSPTSKSECNMCEEGYYESDNEKNVCEKCEENHFCVGSSPMSDKDKLYAKKKIPCPENSKSIEPFEMNVSMLNCLCVEGYVPVIDGSLLKCTQAPRDYYKDFVGNRDAIPCPNGSMTLSAGATSKDSCVCERGTYFDMVTQHCTICPAGKYCMGGTDDHMNHRQPMDCTDSNALTKMAGASSISECACKPGYYMDKDSNNVCTECPENHYKSYVSNDLCTKCDENSSTSGKKASTSKEQCVCDPGYYFDNGCVSCHFNDRYCPGGVIEIKDNKGAIRIVTQTPIKCPLNTEITPGVDNASSIKFCKCKKGYSFVSEDDVMNTKICAPCSPGTYKSSVMDSNCNGLCTQNATSLHGAVSSNQCFCRYGYYYLEGGVCSKCMEGAMCEGGLIDKSDTNGIGTDNNTDSVNEVVNLTDASNNMNNLIVDIDDHVKPIAIEGYYLDKINVNLRKSDDWKFIKCPIKGSCLGNDKCSSSMEHYLCSECKMGYTNNFVKGVLCQQCPNMFINISLTMVYGLGLLLINIVMACLNISAGFNRRSIHSVVIKIALNYAICTSVINVINFGELKIPMGLSKITNSFTKVFDSEDVVYYTSIDCLVRKLFKVNHADSLFYVTLYTAFLPIILLFVVTMLMWVILSIFKIRRYNDTRTKLALLQQAEIQGMHKISEGLREQYENERLLMIFRYIPLPNQTMWLKFRNFIEDMIPIYVTVLFSVHGKITSRMLSLLDCSYIDLGRSFPGKYMLRPAMSVKCSLYPSDGYIKYLILGLSGLVIWGFGIPFLSFTVLYTNRKNLYATSIRMKYGFLHNGFRQDYWYWETIVFTRKCLVLVIGSIVIVPSQNYSGSRIWMALVVAIIFLIVQLIYKPFDERDYFVLGRLENHSMIAWTFTLILFSIIIESNFNPLYNISIIFFIIVLNAAFILEVVFQLLVAYSHNLRIQVKKTDSLLYRFVYGNLIKLSSKIKNSEPIISFDTATCSTNLKSPATLIDKFNRFYAITYHDKQYFSHVMTEIVCFANVRMELDVIPVDFPEFITRLTFAVHVNETNKQNTENLVKSFANGNIDKLINLTLLNKGYTNINFNYSGDDKDEFKESDVIVNPAMLFDEQVLSSGIPLSDFYMAFSIIKLKEFRLIANTYLHFKEYKIKEKVQNIEYETKKLDELSEIKNMLDGSLKLPKDFEGVFCSKEMLDELHEKISIIEEKIQLFKSDPLKALKIYKSEDYPDLDIGDFATDIVNFGFKKKT</sequence>
<evidence type="ECO:0000256" key="1">
    <source>
        <dbReference type="ARBA" id="ARBA00023157"/>
    </source>
</evidence>
<reference evidence="4" key="1">
    <citation type="submission" date="2022-07" db="EMBL/GenBank/DDBJ databases">
        <title>Evaluation of T. orientalis genome assembly methods using nanopore sequencing and analysis of variation between genomes.</title>
        <authorList>
            <person name="Yam J."/>
            <person name="Micallef M.L."/>
            <person name="Liu M."/>
            <person name="Djordjevic S.P."/>
            <person name="Bogema D.R."/>
            <person name="Jenkins C."/>
        </authorList>
    </citation>
    <scope>NUCLEOTIDE SEQUENCE</scope>
    <source>
        <strain evidence="4">Goon Nure</strain>
    </source>
</reference>
<dbReference type="SUPFAM" id="SSF57440">
    <property type="entry name" value="Kringle-like"/>
    <property type="match status" value="1"/>
</dbReference>
<name>A0A976MAN7_THEOR</name>
<feature type="transmembrane region" description="Helical" evidence="2">
    <location>
        <begin position="2357"/>
        <end position="2375"/>
    </location>
</feature>
<dbReference type="SUPFAM" id="SSF57184">
    <property type="entry name" value="Growth factor receptor domain"/>
    <property type="match status" value="2"/>
</dbReference>
<feature type="transmembrane region" description="Helical" evidence="2">
    <location>
        <begin position="1980"/>
        <end position="2006"/>
    </location>
</feature>
<feature type="transmembrane region" description="Helical" evidence="2">
    <location>
        <begin position="2237"/>
        <end position="2261"/>
    </location>
</feature>
<dbReference type="InterPro" id="IPR013806">
    <property type="entry name" value="Kringle-like"/>
</dbReference>
<proteinExistence type="predicted"/>
<dbReference type="Pfam" id="PF07699">
    <property type="entry name" value="Ephrin_rec_like"/>
    <property type="match status" value="3"/>
</dbReference>
<dbReference type="Pfam" id="PF24633">
    <property type="entry name" value="DUF7630"/>
    <property type="match status" value="1"/>
</dbReference>
<keyword evidence="2" id="KW-0472">Membrane</keyword>
<dbReference type="InterPro" id="IPR056047">
    <property type="entry name" value="CRMPA-like_DUF7630"/>
</dbReference>
<evidence type="ECO:0000259" key="3">
    <source>
        <dbReference type="SMART" id="SM00181"/>
    </source>
</evidence>
<dbReference type="Proteomes" id="UP000244811">
    <property type="component" value="Chromosome 1"/>
</dbReference>
<dbReference type="PANTHER" id="PTHR11319">
    <property type="entry name" value="G PROTEIN-COUPLED RECEPTOR-RELATED"/>
    <property type="match status" value="1"/>
</dbReference>
<accession>A0A976MAN7</accession>
<keyword evidence="2" id="KW-0812">Transmembrane</keyword>
<feature type="transmembrane region" description="Helical" evidence="2">
    <location>
        <begin position="2018"/>
        <end position="2039"/>
    </location>
</feature>
<dbReference type="PANTHER" id="PTHR11319:SF35">
    <property type="entry name" value="OUTER MEMBRANE PROTEIN PMPC-RELATED"/>
    <property type="match status" value="1"/>
</dbReference>
<dbReference type="EMBL" id="CP056069">
    <property type="protein sequence ID" value="UKK00779.2"/>
    <property type="molecule type" value="Genomic_DNA"/>
</dbReference>
<feature type="domain" description="EGF-like" evidence="3">
    <location>
        <begin position="1681"/>
        <end position="1730"/>
    </location>
</feature>
<keyword evidence="2" id="KW-1133">Transmembrane helix</keyword>
<feature type="domain" description="EGF-like" evidence="3">
    <location>
        <begin position="1935"/>
        <end position="1975"/>
    </location>
</feature>
<feature type="transmembrane region" description="Helical" evidence="2">
    <location>
        <begin position="2085"/>
        <end position="2114"/>
    </location>
</feature>
<dbReference type="InterPro" id="IPR000742">
    <property type="entry name" value="EGF"/>
</dbReference>
<evidence type="ECO:0000313" key="5">
    <source>
        <dbReference type="Proteomes" id="UP000244811"/>
    </source>
</evidence>
<feature type="domain" description="EGF-like" evidence="3">
    <location>
        <begin position="1297"/>
        <end position="1355"/>
    </location>
</feature>
<dbReference type="CDD" id="cd00185">
    <property type="entry name" value="TNFRSF"/>
    <property type="match status" value="1"/>
</dbReference>
<feature type="domain" description="EGF-like" evidence="3">
    <location>
        <begin position="1804"/>
        <end position="1854"/>
    </location>
</feature>
<evidence type="ECO:0000313" key="4">
    <source>
        <dbReference type="EMBL" id="UKK00779.2"/>
    </source>
</evidence>
<dbReference type="InterPro" id="IPR011641">
    <property type="entry name" value="Tyr-kin_ephrin_A/B_rcpt-like"/>
</dbReference>
<feature type="transmembrane region" description="Helical" evidence="2">
    <location>
        <begin position="2382"/>
        <end position="2405"/>
    </location>
</feature>
<evidence type="ECO:0000256" key="2">
    <source>
        <dbReference type="SAM" id="Phobius"/>
    </source>
</evidence>
<dbReference type="SMART" id="SM00181">
    <property type="entry name" value="EGF"/>
    <property type="match status" value="5"/>
</dbReference>
<protein>
    <recommendedName>
        <fullName evidence="3">EGF-like domain-containing protein</fullName>
    </recommendedName>
</protein>
<feature type="transmembrane region" description="Helical" evidence="2">
    <location>
        <begin position="2320"/>
        <end position="2337"/>
    </location>
</feature>
<feature type="transmembrane region" description="Helical" evidence="2">
    <location>
        <begin position="2287"/>
        <end position="2308"/>
    </location>
</feature>
<keyword evidence="1" id="KW-1015">Disulfide bond</keyword>
<dbReference type="InterPro" id="IPR009030">
    <property type="entry name" value="Growth_fac_rcpt_cys_sf"/>
</dbReference>
<dbReference type="Gene3D" id="3.90.640.70">
    <property type="match status" value="2"/>
</dbReference>
<organism evidence="4 5">
    <name type="scientific">Theileria orientalis</name>
    <dbReference type="NCBI Taxonomy" id="68886"/>
    <lineage>
        <taxon>Eukaryota</taxon>
        <taxon>Sar</taxon>
        <taxon>Alveolata</taxon>
        <taxon>Apicomplexa</taxon>
        <taxon>Aconoidasida</taxon>
        <taxon>Piroplasmida</taxon>
        <taxon>Theileriidae</taxon>
        <taxon>Theileria</taxon>
    </lineage>
</organism>